<evidence type="ECO:0000313" key="3">
    <source>
        <dbReference type="Proteomes" id="UP000005446"/>
    </source>
</evidence>
<sequence>MENTQLARKVARDKREFDNTYHPGLDAADLVHFVHDLKISEPESIPKAEGYEDPRDIDSERVLCHNCGWTGGNETSSYYTSRLKVMYAHRNSCIWELSKGGPWLLKDYPNQPQSPCVKDYVARQFVREKAPSVPIPESFKFDGVDNKFTFEMMARAKGVRFSEAIDNGLSDQDNLDVNLDLAEHIKQWRKITSPRMGGINGTELLDSLIGNCTGWGCINTGANEEDWLENLTPGLKKGLLWPSFRHKEWREKDEAVLESWSKKADEEIAELKANFPKGGPYVLTHCDLNADNIFISNDNKENKWKVSAIIDWELAGFYPWWVEVFRGDFWGVLSDTFLTETESEKLKNIREPVEKVRQMWEYGGGISSSSKHGLDANNWFRKPFCACYPHVGNLKENMLGLDDQGHLDIFDVDSEVSDSEFDEEADKDKHFDRRARLFQRWINKISKKTAEE</sequence>
<protein>
    <recommendedName>
        <fullName evidence="1">Aminoglycoside phosphotransferase domain-containing protein</fullName>
    </recommendedName>
</protein>
<evidence type="ECO:0000313" key="2">
    <source>
        <dbReference type="EMBL" id="EHK99255.1"/>
    </source>
</evidence>
<accession>H0EQI9</accession>
<dbReference type="PANTHER" id="PTHR21310">
    <property type="entry name" value="AMINOGLYCOSIDE PHOSPHOTRANSFERASE-RELATED-RELATED"/>
    <property type="match status" value="1"/>
</dbReference>
<dbReference type="Gene3D" id="3.90.1200.10">
    <property type="match status" value="1"/>
</dbReference>
<name>H0EQI9_GLAL7</name>
<dbReference type="SUPFAM" id="SSF56112">
    <property type="entry name" value="Protein kinase-like (PK-like)"/>
    <property type="match status" value="1"/>
</dbReference>
<comment type="caution">
    <text evidence="2">The sequence shown here is derived from an EMBL/GenBank/DDBJ whole genome shotgun (WGS) entry which is preliminary data.</text>
</comment>
<dbReference type="Pfam" id="PF01636">
    <property type="entry name" value="APH"/>
    <property type="match status" value="1"/>
</dbReference>
<dbReference type="InterPro" id="IPR051678">
    <property type="entry name" value="AGP_Transferase"/>
</dbReference>
<dbReference type="PANTHER" id="PTHR21310:SF55">
    <property type="entry name" value="AMINOGLYCOSIDE PHOSPHOTRANSFERASE DOMAIN-CONTAINING PROTEIN"/>
    <property type="match status" value="1"/>
</dbReference>
<dbReference type="InterPro" id="IPR011009">
    <property type="entry name" value="Kinase-like_dom_sf"/>
</dbReference>
<dbReference type="Proteomes" id="UP000005446">
    <property type="component" value="Unassembled WGS sequence"/>
</dbReference>
<dbReference type="AlphaFoldDB" id="H0EQI9"/>
<dbReference type="InterPro" id="IPR002575">
    <property type="entry name" value="Aminoglycoside_PTrfase"/>
</dbReference>
<dbReference type="OrthoDB" id="2906425at2759"/>
<proteinExistence type="predicted"/>
<feature type="domain" description="Aminoglycoside phosphotransferase" evidence="1">
    <location>
        <begin position="99"/>
        <end position="324"/>
    </location>
</feature>
<dbReference type="EMBL" id="AGUE01000124">
    <property type="protein sequence ID" value="EHK99255.1"/>
    <property type="molecule type" value="Genomic_DNA"/>
</dbReference>
<gene>
    <name evidence="2" type="ORF">M7I_4941</name>
</gene>
<dbReference type="HOGENOM" id="CLU_021768_6_0_1"/>
<keyword evidence="3" id="KW-1185">Reference proteome</keyword>
<reference evidence="2 3" key="1">
    <citation type="journal article" date="2012" name="Eukaryot. Cell">
        <title>Genome sequence of the fungus Glarea lozoyensis: the first genome sequence of a species from the Helotiaceae family.</title>
        <authorList>
            <person name="Youssar L."/>
            <person name="Gruening B.A."/>
            <person name="Erxleben A."/>
            <person name="Guenther S."/>
            <person name="Huettel W."/>
        </authorList>
    </citation>
    <scope>NUCLEOTIDE SEQUENCE [LARGE SCALE GENOMIC DNA]</scope>
    <source>
        <strain evidence="3">ATCC 74030 / MF5533</strain>
    </source>
</reference>
<evidence type="ECO:0000259" key="1">
    <source>
        <dbReference type="Pfam" id="PF01636"/>
    </source>
</evidence>
<organism evidence="2 3">
    <name type="scientific">Glarea lozoyensis (strain ATCC 74030 / MF5533)</name>
    <dbReference type="NCBI Taxonomy" id="1104152"/>
    <lineage>
        <taxon>Eukaryota</taxon>
        <taxon>Fungi</taxon>
        <taxon>Dikarya</taxon>
        <taxon>Ascomycota</taxon>
        <taxon>Pezizomycotina</taxon>
        <taxon>Leotiomycetes</taxon>
        <taxon>Helotiales</taxon>
        <taxon>Helotiaceae</taxon>
        <taxon>Glarea</taxon>
    </lineage>
</organism>
<dbReference type="InParanoid" id="H0EQI9"/>